<evidence type="ECO:0000313" key="3">
    <source>
        <dbReference type="EMBL" id="GLR48613.1"/>
    </source>
</evidence>
<dbReference type="PROSITE" id="PS51084">
    <property type="entry name" value="HIT_2"/>
    <property type="match status" value="1"/>
</dbReference>
<proteinExistence type="predicted"/>
<dbReference type="Proteomes" id="UP001156703">
    <property type="component" value="Unassembled WGS sequence"/>
</dbReference>
<name>A0ABQ5Z765_9SPHN</name>
<organism evidence="3 4">
    <name type="scientific">Sphingomonas astaxanthinifaciens DSM 22298</name>
    <dbReference type="NCBI Taxonomy" id="1123267"/>
    <lineage>
        <taxon>Bacteria</taxon>
        <taxon>Pseudomonadati</taxon>
        <taxon>Pseudomonadota</taxon>
        <taxon>Alphaproteobacteria</taxon>
        <taxon>Sphingomonadales</taxon>
        <taxon>Sphingomonadaceae</taxon>
        <taxon>Sphingomonas</taxon>
    </lineage>
</organism>
<feature type="domain" description="HIT" evidence="2">
    <location>
        <begin position="6"/>
        <end position="108"/>
    </location>
</feature>
<dbReference type="Gene3D" id="3.30.428.10">
    <property type="entry name" value="HIT-like"/>
    <property type="match status" value="1"/>
</dbReference>
<sequence length="143" mass="15836">MTLPHPHATLVKFGYPHNLVHEGRHWAVLVRPQQPTLGSLVLCATGEATAYGDLPPEAFAEQGELVPRIEAMLKRAVGYERINYLMLMMVDPHVHFHVIPRYEGRREFGGTMVSDSGWPGPPALAESIPVPSGLTAFLISNFR</sequence>
<evidence type="ECO:0000256" key="1">
    <source>
        <dbReference type="PROSITE-ProRule" id="PRU00464"/>
    </source>
</evidence>
<dbReference type="InterPro" id="IPR036265">
    <property type="entry name" value="HIT-like_sf"/>
</dbReference>
<gene>
    <name evidence="3" type="ORF">GCM10007925_23310</name>
</gene>
<dbReference type="RefSeq" id="WP_029940700.1">
    <property type="nucleotide sequence ID" value="NZ_BSOO01000031.1"/>
</dbReference>
<keyword evidence="4" id="KW-1185">Reference proteome</keyword>
<dbReference type="EMBL" id="BSOO01000031">
    <property type="protein sequence ID" value="GLR48613.1"/>
    <property type="molecule type" value="Genomic_DNA"/>
</dbReference>
<comment type="caution">
    <text evidence="3">The sequence shown here is derived from an EMBL/GenBank/DDBJ whole genome shotgun (WGS) entry which is preliminary data.</text>
</comment>
<feature type="short sequence motif" description="Histidine triad motif" evidence="1">
    <location>
        <begin position="93"/>
        <end position="97"/>
    </location>
</feature>
<protein>
    <submittedName>
        <fullName evidence="3">HIT family protein</fullName>
    </submittedName>
</protein>
<dbReference type="SUPFAM" id="SSF54197">
    <property type="entry name" value="HIT-like"/>
    <property type="match status" value="1"/>
</dbReference>
<evidence type="ECO:0000259" key="2">
    <source>
        <dbReference type="PROSITE" id="PS51084"/>
    </source>
</evidence>
<reference evidence="4" key="1">
    <citation type="journal article" date="2019" name="Int. J. Syst. Evol. Microbiol.">
        <title>The Global Catalogue of Microorganisms (GCM) 10K type strain sequencing project: providing services to taxonomists for standard genome sequencing and annotation.</title>
        <authorList>
            <consortium name="The Broad Institute Genomics Platform"/>
            <consortium name="The Broad Institute Genome Sequencing Center for Infectious Disease"/>
            <person name="Wu L."/>
            <person name="Ma J."/>
        </authorList>
    </citation>
    <scope>NUCLEOTIDE SEQUENCE [LARGE SCALE GENOMIC DNA]</scope>
    <source>
        <strain evidence="4">NBRC 102146</strain>
    </source>
</reference>
<accession>A0ABQ5Z765</accession>
<evidence type="ECO:0000313" key="4">
    <source>
        <dbReference type="Proteomes" id="UP001156703"/>
    </source>
</evidence>
<dbReference type="InterPro" id="IPR011146">
    <property type="entry name" value="HIT-like"/>
</dbReference>